<keyword evidence="6" id="KW-0677">Repeat</keyword>
<dbReference type="Gene3D" id="2.30.30.40">
    <property type="entry name" value="SH3 Domains"/>
    <property type="match status" value="1"/>
</dbReference>
<feature type="domain" description="FERM" evidence="18">
    <location>
        <begin position="2001"/>
        <end position="2284"/>
    </location>
</feature>
<dbReference type="InterPro" id="IPR001452">
    <property type="entry name" value="SH3_domain"/>
</dbReference>
<dbReference type="CDD" id="cd13199">
    <property type="entry name" value="FERM_C2_MyoVII"/>
    <property type="match status" value="1"/>
</dbReference>
<evidence type="ECO:0000256" key="6">
    <source>
        <dbReference type="ARBA" id="ARBA00022737"/>
    </source>
</evidence>
<evidence type="ECO:0000256" key="13">
    <source>
        <dbReference type="ARBA" id="ARBA00071765"/>
    </source>
</evidence>
<keyword evidence="7 16" id="KW-0547">Nucleotide-binding</keyword>
<dbReference type="InterPro" id="IPR036106">
    <property type="entry name" value="MYSc_Myo7"/>
</dbReference>
<dbReference type="Pfam" id="PF00063">
    <property type="entry name" value="Myosin_head"/>
    <property type="match status" value="1"/>
</dbReference>
<dbReference type="Gene3D" id="1.10.10.820">
    <property type="match status" value="1"/>
</dbReference>
<evidence type="ECO:0000259" key="17">
    <source>
        <dbReference type="PROSITE" id="PS50002"/>
    </source>
</evidence>
<dbReference type="Gene3D" id="1.20.80.10">
    <property type="match status" value="2"/>
</dbReference>
<evidence type="ECO:0000256" key="3">
    <source>
        <dbReference type="ARBA" id="ARBA00008568"/>
    </source>
</evidence>
<dbReference type="STRING" id="104452.A0A0L7LRR9"/>
<dbReference type="CDD" id="cd01381">
    <property type="entry name" value="MYSc_Myo7"/>
    <property type="match status" value="1"/>
</dbReference>
<dbReference type="PANTHER" id="PTHR22692:SF33">
    <property type="entry name" value="MYOSIN"/>
    <property type="match status" value="1"/>
</dbReference>
<evidence type="ECO:0000256" key="1">
    <source>
        <dbReference type="ARBA" id="ARBA00004496"/>
    </source>
</evidence>
<dbReference type="InterPro" id="IPR011993">
    <property type="entry name" value="PH-like_dom_sf"/>
</dbReference>
<dbReference type="InterPro" id="IPR000857">
    <property type="entry name" value="MyTH4_dom"/>
</dbReference>
<proteinExistence type="inferred from homology"/>
<dbReference type="GO" id="GO:0003779">
    <property type="term" value="F:actin binding"/>
    <property type="evidence" value="ECO:0007669"/>
    <property type="project" value="UniProtKB-KW"/>
</dbReference>
<dbReference type="InterPro" id="IPR024969">
    <property type="entry name" value="EIF3F/CSN6-like_C"/>
</dbReference>
<dbReference type="GO" id="GO:0008237">
    <property type="term" value="F:metallopeptidase activity"/>
    <property type="evidence" value="ECO:0007669"/>
    <property type="project" value="InterPro"/>
</dbReference>
<dbReference type="CDD" id="cd08062">
    <property type="entry name" value="MPN_RPN7_8"/>
    <property type="match status" value="1"/>
</dbReference>
<dbReference type="SMART" id="SM00242">
    <property type="entry name" value="MYSc"/>
    <property type="match status" value="1"/>
</dbReference>
<dbReference type="GO" id="GO:0005737">
    <property type="term" value="C:cytoplasm"/>
    <property type="evidence" value="ECO:0007669"/>
    <property type="project" value="UniProtKB-SubCell"/>
</dbReference>
<dbReference type="GO" id="GO:0005524">
    <property type="term" value="F:ATP binding"/>
    <property type="evidence" value="ECO:0007669"/>
    <property type="project" value="UniProtKB-UniRule"/>
</dbReference>
<dbReference type="InterPro" id="IPR019749">
    <property type="entry name" value="Band_41_domain"/>
</dbReference>
<dbReference type="InterPro" id="IPR057130">
    <property type="entry name" value="Myosin_VII_N"/>
</dbReference>
<dbReference type="InterPro" id="IPR037518">
    <property type="entry name" value="MPN"/>
</dbReference>
<evidence type="ECO:0000313" key="22">
    <source>
        <dbReference type="EMBL" id="KOB78155.1"/>
    </source>
</evidence>
<evidence type="ECO:0000256" key="16">
    <source>
        <dbReference type="PROSITE-ProRule" id="PRU00782"/>
    </source>
</evidence>
<dbReference type="SUPFAM" id="SSF52540">
    <property type="entry name" value="P-loop containing nucleoside triphosphate hydrolases"/>
    <property type="match status" value="1"/>
</dbReference>
<dbReference type="Pfam" id="PF01398">
    <property type="entry name" value="JAB"/>
    <property type="match status" value="1"/>
</dbReference>
<evidence type="ECO:0000259" key="20">
    <source>
        <dbReference type="PROSITE" id="PS51016"/>
    </source>
</evidence>
<evidence type="ECO:0000256" key="15">
    <source>
        <dbReference type="PROSITE-ProRule" id="PRU00192"/>
    </source>
</evidence>
<dbReference type="InterPro" id="IPR000048">
    <property type="entry name" value="IQ_motif_EF-hand-BS"/>
</dbReference>
<feature type="domain" description="MyTH4" evidence="20">
    <location>
        <begin position="1847"/>
        <end position="1995"/>
    </location>
</feature>
<comment type="similarity">
    <text evidence="3">Belongs to the peptidase M67A family.</text>
</comment>
<evidence type="ECO:0000259" key="19">
    <source>
        <dbReference type="PROSITE" id="PS50249"/>
    </source>
</evidence>
<dbReference type="GO" id="GO:0009887">
    <property type="term" value="P:animal organ morphogenesis"/>
    <property type="evidence" value="ECO:0007669"/>
    <property type="project" value="UniProtKB-ARBA"/>
</dbReference>
<dbReference type="Pfam" id="PF24123">
    <property type="entry name" value="Myosin_VII_N"/>
    <property type="match status" value="1"/>
</dbReference>
<dbReference type="Gene3D" id="6.20.240.20">
    <property type="match status" value="1"/>
</dbReference>
<keyword evidence="9" id="KW-0647">Proteasome</keyword>
<evidence type="ECO:0000256" key="2">
    <source>
        <dbReference type="ARBA" id="ARBA00008314"/>
    </source>
</evidence>
<dbReference type="InterPro" id="IPR027417">
    <property type="entry name" value="P-loop_NTPase"/>
</dbReference>
<dbReference type="InterPro" id="IPR041793">
    <property type="entry name" value="MyoVII_FERM_C1"/>
</dbReference>
<dbReference type="InterPro" id="IPR038185">
    <property type="entry name" value="MyTH4_dom_sf"/>
</dbReference>
<dbReference type="EMBL" id="JTDY01000232">
    <property type="protein sequence ID" value="KOB78155.1"/>
    <property type="molecule type" value="Genomic_DNA"/>
</dbReference>
<feature type="domain" description="FERM" evidence="18">
    <location>
        <begin position="1395"/>
        <end position="1710"/>
    </location>
</feature>
<keyword evidence="23" id="KW-1185">Reference proteome</keyword>
<dbReference type="CDD" id="cd14473">
    <property type="entry name" value="FERM_B-lobe"/>
    <property type="match status" value="2"/>
</dbReference>
<dbReference type="InterPro" id="IPR019748">
    <property type="entry name" value="FERM_central"/>
</dbReference>
<gene>
    <name evidence="22" type="ORF">OBRU01_01824</name>
</gene>
<dbReference type="Gene3D" id="3.40.140.10">
    <property type="entry name" value="Cytidine Deaminase, domain 2"/>
    <property type="match status" value="1"/>
</dbReference>
<dbReference type="Pfam" id="PF21989">
    <property type="entry name" value="RA_2"/>
    <property type="match status" value="2"/>
</dbReference>
<keyword evidence="5" id="KW-0963">Cytoplasm</keyword>
<dbReference type="Gene3D" id="2.30.29.30">
    <property type="entry name" value="Pleckstrin-homology domain (PH domain)/Phosphotyrosine-binding domain (PTB)"/>
    <property type="match status" value="2"/>
</dbReference>
<dbReference type="SMART" id="SM00139">
    <property type="entry name" value="MyTH4"/>
    <property type="match status" value="2"/>
</dbReference>
<comment type="subcellular location">
    <subcellularLocation>
        <location evidence="1">Cytoplasm</location>
    </subcellularLocation>
</comment>
<feature type="domain" description="Myosin motor" evidence="21">
    <location>
        <begin position="300"/>
        <end position="964"/>
    </location>
</feature>
<dbReference type="Gene3D" id="1.25.40.530">
    <property type="entry name" value="MyTH4 domain"/>
    <property type="match status" value="2"/>
</dbReference>
<dbReference type="InterPro" id="IPR002404">
    <property type="entry name" value="IRS_PTB"/>
</dbReference>
<dbReference type="InterPro" id="IPR000299">
    <property type="entry name" value="FERM_domain"/>
</dbReference>
<keyword evidence="4 15" id="KW-0728">SH3 domain</keyword>
<dbReference type="Pfam" id="PF21998">
    <property type="entry name" value="FERM_C1_MyoVII"/>
    <property type="match status" value="1"/>
</dbReference>
<dbReference type="Gene3D" id="1.20.5.190">
    <property type="match status" value="1"/>
</dbReference>
<dbReference type="Pfam" id="PF00784">
    <property type="entry name" value="MyTH4"/>
    <property type="match status" value="2"/>
</dbReference>
<accession>A0A0L7LRR9</accession>
<protein>
    <recommendedName>
        <fullName evidence="13">26S proteasome non-ATPase regulatory subunit 7</fullName>
    </recommendedName>
    <alternativeName>
        <fullName evidence="14">26S proteasome regulatory subunit RPN8</fullName>
    </alternativeName>
</protein>
<organism evidence="22 23">
    <name type="scientific">Operophtera brumata</name>
    <name type="common">Winter moth</name>
    <name type="synonym">Phalaena brumata</name>
    <dbReference type="NCBI Taxonomy" id="104452"/>
    <lineage>
        <taxon>Eukaryota</taxon>
        <taxon>Metazoa</taxon>
        <taxon>Ecdysozoa</taxon>
        <taxon>Arthropoda</taxon>
        <taxon>Hexapoda</taxon>
        <taxon>Insecta</taxon>
        <taxon>Pterygota</taxon>
        <taxon>Neoptera</taxon>
        <taxon>Endopterygota</taxon>
        <taxon>Lepidoptera</taxon>
        <taxon>Glossata</taxon>
        <taxon>Ditrysia</taxon>
        <taxon>Geometroidea</taxon>
        <taxon>Geometridae</taxon>
        <taxon>Larentiinae</taxon>
        <taxon>Operophtera</taxon>
    </lineage>
</organism>
<evidence type="ECO:0000259" key="21">
    <source>
        <dbReference type="PROSITE" id="PS51456"/>
    </source>
</evidence>
<dbReference type="CDD" id="cd13198">
    <property type="entry name" value="FERM_C1_MyoVII"/>
    <property type="match status" value="1"/>
</dbReference>
<dbReference type="SMART" id="SM00295">
    <property type="entry name" value="B41"/>
    <property type="match status" value="2"/>
</dbReference>
<dbReference type="PRINTS" id="PR00193">
    <property type="entry name" value="MYOSINHEAVY"/>
</dbReference>
<evidence type="ECO:0000256" key="4">
    <source>
        <dbReference type="ARBA" id="ARBA00022443"/>
    </source>
</evidence>
<evidence type="ECO:0000259" key="18">
    <source>
        <dbReference type="PROSITE" id="PS50057"/>
    </source>
</evidence>
<dbReference type="GO" id="GO:0030182">
    <property type="term" value="P:neuron differentiation"/>
    <property type="evidence" value="ECO:0007669"/>
    <property type="project" value="UniProtKB-ARBA"/>
</dbReference>
<evidence type="ECO:0000256" key="14">
    <source>
        <dbReference type="ARBA" id="ARBA00075094"/>
    </source>
</evidence>
<dbReference type="InterPro" id="IPR029071">
    <property type="entry name" value="Ubiquitin-like_domsf"/>
</dbReference>
<name>A0A0L7LRR9_OPEBR</name>
<dbReference type="PROSITE" id="PS50057">
    <property type="entry name" value="FERM_3"/>
    <property type="match status" value="2"/>
</dbReference>
<dbReference type="SUPFAM" id="SSF50729">
    <property type="entry name" value="PH domain-like"/>
    <property type="match status" value="1"/>
</dbReference>
<dbReference type="GO" id="GO:0009888">
    <property type="term" value="P:tissue development"/>
    <property type="evidence" value="ECO:0007669"/>
    <property type="project" value="UniProtKB-ARBA"/>
</dbReference>
<evidence type="ECO:0000256" key="10">
    <source>
        <dbReference type="ARBA" id="ARBA00023123"/>
    </source>
</evidence>
<evidence type="ECO:0000313" key="23">
    <source>
        <dbReference type="Proteomes" id="UP000037510"/>
    </source>
</evidence>
<sequence>MPGQEVVTTKVVVHPLVLLSVVDHFNRMGKIGNQKRVVGVLLGCWRGKGVLDVSNSFAVWFLDHDYLENMYGMFKKVNAREKVVGWYHTGPKLHQNDVAINELVRRYSPNSVLVIIDAKPKDLGLPTEAYRAVEEVHDDGAPTTRTFEHVPSEIGAEEAEEVGVEHLLRDIKDTTVGSLSQRITNQLLGLRGLHSQLSEIRDYLTQVGQGSLPMNHQIIYQLQDIFNLLPDIANDKFIDNLYIKTNDQSLVVYLAALVRSIIALHNLINNKITNRDAEEVWLKPQGNTEFDIPIAVKLLNVSGDKIEVQDDDGKKIIANINDVIKPLHATSRTYTGSMLIAINPYEILPIYTMDQIHFYQERGMGEIPPHIFAIGDSSYRALMDTSSNQCIVISGESGAGKTESTKLLLQYLAAASGKHSWIEQQIQETNPILEAFGNAKTVRNDNSSRFGKYVNIYFSRKGIIEGGNIDQYLLEKSRIVFQNKGERNYHIFYSVVSGLSADEKRKLELGRPEDYIYLNSGNMLTCDGRNDGVEFADIRSAFKVLNFPDNEVWGIFSLLAAILHIGNLKFKAFNFNNIESSEVADAVNANRIASLLGVNKTTLCDALTRKTFVAHGDKVVSTLTTASATEGRDALVKAIYGHIFEYIVEMINKTLFKDQQLSSGSVGILDIFGFEKFESNSFEQLCINYANENLQQFFVRHIFKIEQEQYEKEGITWNNINYIDNQENLDMIGLKPMNLLVLIDEESRFPKGTDVTLLSKLNNNHSGKSCYITPKSTHEHRFGVKHFAGFLDKNRDMLTADIKDMLLDSSNSFLKSLFPNEISGSQSGSRKAVSLSHQFKTSLDSLMKTLYACHPFFVRCIKPNEFKKPRLFDRPLCVRQLRYAGLMETAKIRQAGFPIRHSYSEFVHRYRLIVPGIPPAEKTDCKSASKKICTMVLKDKEFRLGHTKVFLKDHHDAILEELRHKVMITAVIRVQANARRFILRRRFLKMRAAALVIQKNFRARGYRKRYLAMRRGYLRLQAVVKSRELRKTFINLRIFFKKLQANSRGYLIRKLVKEKGPILKAQLLQIRRDKAILQKASDVKTAEDDHEKKYNELMKSIWIAKELPIDSHAQNVNAIDDRYVDDVFGFLKDSATPAGTSSTAKPQVSSVIPIPQQQDEEQFDEFNFRKFAATYFIGNTSHQYSRKPLKHSLLDLPSPMDKAAAQALWITILRFMGDLAEPKYVDDTIDNISVMTKLTDTVGRAFQKSKEFEKQTKLNEEFMQNLMNDEITNEMYSSWLNSRRSTNLEKLHFIIGHGIIRKELRDEILCQLCKQLTNNPSKASHARGWILLSLCIGCFPPSERFVKYLRNFIRSGPPGYAPYCEGRLVRTFKNGPRTQPPSWLELQATKTKKPILLTVTLMDESMKTIQSDSATTAEEVCQQIAENLGLNDAFGFSLYITLYDKVLSLGSEGEHIMDAISQCEQFAKEQGTPEKNAPWRLFYRKEVFTPWHNPMDDPVATNLIYYQVAKGVKFGEYRCNSEKDLAMIAAQQHYIEYGSQIDPNVLRKVIVNYIPNQFIQSNDAALTKWEHLVTKAFESSQSIQSKINPLKCKEDIVIFAKLKWPMLFSRFFEAIKLKGEMINKDLVIIAINWTGIYIVDQLEHILLEISYAEITYVAYNEDDEFENLGRVTIRTIQQEEFVFRSVDASEMSSLIIFLIDGLKRRSMYVIAQTESEGYNDASSFLQYRKGDLITLLQDCTGETLMHSTWGHGTCNGQEGLFPTEQVYIVPTLTLPSSTILEVYKKGNVHLAKKSHSKYNTIQRKRMHTLEKYAKEHFRENDDINATISRQSTLTTAKKAIAGDLWVHSREPLRKPLLKKLMVNETVAKSAVSAYYGILKYMGDLPAPKARSSTEYTDEIFRCAITEVTLRDEVYCQIMKQLTNNRIQLSEERGWELMWLVTGVFACGQTLIKELVEFLKTRPHPIAKECLKRVFRTQKSGPRMYAPYVVEVEAIQHRSMQIYHKVYFPDDTDEAFEVDSATKARDLCEQITGRLNLKNSDGFSLFVKIADKVFSVPENYYFFDFVHELVEWMKQTRPIRGVPGRDKYADQIFYYPQELPKYLRGYHKTSKQDLVELAALVYRARFGGDQTLLSQITQMLEDLIPPDMVRVQSNSNWKSQIASAYLQHGVMTENEAKEQFLKKIYQMPTFGTAFFEVKQTSDPSYPEMVVIGINRNGVSVIHPQSRDVLITHPFSQLSNWSSGNTFFHMTMGNFLRGTKILCETSLGYKMDDLISSYIASIAASVPEISQNIYYYIHGRSHLKDDLNSIRYRGAALTY</sequence>
<feature type="binding site" evidence="16">
    <location>
        <begin position="395"/>
        <end position="402"/>
    </location>
    <ligand>
        <name>ATP</name>
        <dbReference type="ChEBI" id="CHEBI:30616"/>
    </ligand>
</feature>
<dbReference type="Pfam" id="PF02174">
    <property type="entry name" value="IRS"/>
    <property type="match status" value="1"/>
</dbReference>
<dbReference type="GO" id="GO:0071944">
    <property type="term" value="C:cell periphery"/>
    <property type="evidence" value="ECO:0007669"/>
    <property type="project" value="UniProtKB-ARBA"/>
</dbReference>
<feature type="domain" description="MyTH4" evidence="20">
    <location>
        <begin position="1184"/>
        <end position="1390"/>
    </location>
</feature>
<dbReference type="Pfam" id="PF13012">
    <property type="entry name" value="MitMem_reg"/>
    <property type="match status" value="1"/>
</dbReference>
<dbReference type="CDD" id="cd17092">
    <property type="entry name" value="FERM1_F1_Myosin-VII"/>
    <property type="match status" value="1"/>
</dbReference>
<dbReference type="Gene3D" id="3.10.20.90">
    <property type="entry name" value="Phosphatidylinositol 3-kinase Catalytic Subunit, Chain A, domain 1"/>
    <property type="match status" value="2"/>
</dbReference>
<dbReference type="Gene3D" id="3.40.850.10">
    <property type="entry name" value="Kinesin motor domain"/>
    <property type="match status" value="1"/>
</dbReference>
<dbReference type="PROSITE" id="PS51016">
    <property type="entry name" value="MYTH4"/>
    <property type="match status" value="2"/>
</dbReference>
<dbReference type="InterPro" id="IPR036961">
    <property type="entry name" value="Kinesin_motor_dom_sf"/>
</dbReference>
<comment type="similarity">
    <text evidence="2 16">Belongs to the TRAFAC class myosin-kinesin ATPase superfamily. Myosin family.</text>
</comment>
<comment type="caution">
    <text evidence="22">The sequence shown here is derived from an EMBL/GenBank/DDBJ whole genome shotgun (WGS) entry which is preliminary data.</text>
</comment>
<dbReference type="Gene3D" id="1.20.58.530">
    <property type="match status" value="1"/>
</dbReference>
<dbReference type="SMART" id="SM00015">
    <property type="entry name" value="IQ"/>
    <property type="match status" value="3"/>
</dbReference>
<dbReference type="InterPro" id="IPR035963">
    <property type="entry name" value="FERM_2"/>
</dbReference>
<dbReference type="FunFam" id="1.10.10.820:FF:000001">
    <property type="entry name" value="Myosin heavy chain"/>
    <property type="match status" value="1"/>
</dbReference>
<dbReference type="InterPro" id="IPR014352">
    <property type="entry name" value="FERM/acyl-CoA-bd_prot_sf"/>
</dbReference>
<evidence type="ECO:0000256" key="9">
    <source>
        <dbReference type="ARBA" id="ARBA00022942"/>
    </source>
</evidence>
<dbReference type="GO" id="GO:0003774">
    <property type="term" value="F:cytoskeletal motor activity"/>
    <property type="evidence" value="ECO:0007669"/>
    <property type="project" value="UniProtKB-UniRule"/>
</dbReference>
<dbReference type="CDD" id="cd17093">
    <property type="entry name" value="FERM2_F1_Myosin-VII"/>
    <property type="match status" value="1"/>
</dbReference>
<reference evidence="22 23" key="1">
    <citation type="journal article" date="2015" name="Genome Biol. Evol.">
        <title>The genome of winter moth (Operophtera brumata) provides a genomic perspective on sexual dimorphism and phenology.</title>
        <authorList>
            <person name="Derks M.F."/>
            <person name="Smit S."/>
            <person name="Salis L."/>
            <person name="Schijlen E."/>
            <person name="Bossers A."/>
            <person name="Mateman C."/>
            <person name="Pijl A.S."/>
            <person name="de Ridder D."/>
            <person name="Groenen M.A."/>
            <person name="Visser M.E."/>
            <person name="Megens H.J."/>
        </authorList>
    </citation>
    <scope>NUCLEOTIDE SEQUENCE [LARGE SCALE GENOMIC DNA]</scope>
    <source>
        <strain evidence="22">WM2013NL</strain>
        <tissue evidence="22">Head and thorax</tissue>
    </source>
</reference>
<dbReference type="PANTHER" id="PTHR22692">
    <property type="entry name" value="MYOSIN VII, XV"/>
    <property type="match status" value="1"/>
</dbReference>
<dbReference type="GO" id="GO:0016459">
    <property type="term" value="C:myosin complex"/>
    <property type="evidence" value="ECO:0007669"/>
    <property type="project" value="UniProtKB-KW"/>
</dbReference>
<evidence type="ECO:0000256" key="8">
    <source>
        <dbReference type="ARBA" id="ARBA00022840"/>
    </source>
</evidence>
<dbReference type="SUPFAM" id="SSF54236">
    <property type="entry name" value="Ubiquitin-like"/>
    <property type="match status" value="2"/>
</dbReference>
<dbReference type="InterPro" id="IPR033858">
    <property type="entry name" value="MPN_RPN7_8"/>
</dbReference>
<dbReference type="Proteomes" id="UP000037510">
    <property type="component" value="Unassembled WGS sequence"/>
</dbReference>
<dbReference type="GO" id="GO:0005838">
    <property type="term" value="C:proteasome regulatory particle"/>
    <property type="evidence" value="ECO:0007669"/>
    <property type="project" value="InterPro"/>
</dbReference>
<dbReference type="InterPro" id="IPR041794">
    <property type="entry name" value="MyoVII_FERM_C2"/>
</dbReference>
<dbReference type="PROSITE" id="PS50096">
    <property type="entry name" value="IQ"/>
    <property type="match status" value="3"/>
</dbReference>
<dbReference type="InterPro" id="IPR000555">
    <property type="entry name" value="JAMM/MPN+_dom"/>
</dbReference>
<dbReference type="InterPro" id="IPR001609">
    <property type="entry name" value="Myosin_head_motor_dom-like"/>
</dbReference>
<dbReference type="SUPFAM" id="SSF47031">
    <property type="entry name" value="Second domain of FERM"/>
    <property type="match status" value="2"/>
</dbReference>
<evidence type="ECO:0000256" key="11">
    <source>
        <dbReference type="ARBA" id="ARBA00023175"/>
    </source>
</evidence>
<keyword evidence="11 16" id="KW-0505">Motor protein</keyword>
<feature type="domain" description="SH3" evidence="17">
    <location>
        <begin position="1704"/>
        <end position="1771"/>
    </location>
</feature>
<dbReference type="InterPro" id="IPR051567">
    <property type="entry name" value="Unconventional_Myosin_ATPase"/>
</dbReference>
<evidence type="ECO:0000256" key="5">
    <source>
        <dbReference type="ARBA" id="ARBA00022490"/>
    </source>
</evidence>
<dbReference type="PROSITE" id="PS50002">
    <property type="entry name" value="SH3"/>
    <property type="match status" value="1"/>
</dbReference>
<keyword evidence="12 16" id="KW-0009">Actin-binding</keyword>
<keyword evidence="10 16" id="KW-0518">Myosin</keyword>
<dbReference type="Gene3D" id="1.20.120.720">
    <property type="entry name" value="Myosin VI head, motor domain, U50 subdomain"/>
    <property type="match status" value="1"/>
</dbReference>
<dbReference type="PROSITE" id="PS51456">
    <property type="entry name" value="MYOSIN_MOTOR"/>
    <property type="match status" value="1"/>
</dbReference>
<dbReference type="PROSITE" id="PS50249">
    <property type="entry name" value="MPN"/>
    <property type="match status" value="1"/>
</dbReference>
<feature type="domain" description="MPN" evidence="19">
    <location>
        <begin position="11"/>
        <end position="136"/>
    </location>
</feature>
<evidence type="ECO:0000256" key="7">
    <source>
        <dbReference type="ARBA" id="ARBA00022741"/>
    </source>
</evidence>
<dbReference type="SMART" id="SM00232">
    <property type="entry name" value="JAB_MPN"/>
    <property type="match status" value="1"/>
</dbReference>
<feature type="region of interest" description="Actin-binding" evidence="16">
    <location>
        <begin position="843"/>
        <end position="865"/>
    </location>
</feature>
<dbReference type="FunFam" id="3.40.140.10:FF:000009">
    <property type="entry name" value="26S proteasome non-ATPase regulatory subunit 7"/>
    <property type="match status" value="1"/>
</dbReference>
<keyword evidence="8 16" id="KW-0067">ATP-binding</keyword>
<evidence type="ECO:0000256" key="12">
    <source>
        <dbReference type="ARBA" id="ARBA00023203"/>
    </source>
</evidence>